<protein>
    <recommendedName>
        <fullName evidence="3">CHAT domain-containing protein</fullName>
    </recommendedName>
</protein>
<proteinExistence type="predicted"/>
<name>A0ABD6CIC9_9EURY</name>
<dbReference type="Proteomes" id="UP001597119">
    <property type="component" value="Unassembled WGS sequence"/>
</dbReference>
<reference evidence="1 2" key="1">
    <citation type="journal article" date="2019" name="Int. J. Syst. Evol. Microbiol.">
        <title>The Global Catalogue of Microorganisms (GCM) 10K type strain sequencing project: providing services to taxonomists for standard genome sequencing and annotation.</title>
        <authorList>
            <consortium name="The Broad Institute Genomics Platform"/>
            <consortium name="The Broad Institute Genome Sequencing Center for Infectious Disease"/>
            <person name="Wu L."/>
            <person name="Ma J."/>
        </authorList>
    </citation>
    <scope>NUCLEOTIDE SEQUENCE [LARGE SCALE GENOMIC DNA]</scope>
    <source>
        <strain evidence="1 2">CGMCC 1.12125</strain>
    </source>
</reference>
<dbReference type="AlphaFoldDB" id="A0ABD6CIC9"/>
<keyword evidence="2" id="KW-1185">Reference proteome</keyword>
<evidence type="ECO:0000313" key="2">
    <source>
        <dbReference type="Proteomes" id="UP001597119"/>
    </source>
</evidence>
<dbReference type="EMBL" id="JBHUDJ010000014">
    <property type="protein sequence ID" value="MFD1589084.1"/>
    <property type="molecule type" value="Genomic_DNA"/>
</dbReference>
<sequence>MMVWVAASGGVRAIGDTGSVTVQTADWQDCAVGPTLTEPVDETLTGRVSSLTVPARDATLLDAAEQREYEIGDGVTLHSGSYRLTCHQAMSESPGELAVTLRFEGPAAVRREGDSLSVSFEDSAPVTFGFDERRDDPARITVPGTPDGIATAITHLSAALRTTGPERSHPSLRDHPPMVEVGDETSIPDAVRKATPDTGIELQVPRSMDYLFVGAPLAYYLGAEVTVADRPVPRLVAPSADFEYRFRELPTFQHGVTRLLRQVFFFDTLVRDVKTDATDQRRRLADRFGLAPARIRQLSPAERLARYFWVSEDDLATYLPEWHFSTYAAPETTNARCLPYLLDALSLIYLPESSELRGTELLERTLDDCYRSGSASGAPVASVDMVKPELQAGRVHAWLASGAPIDAFKTTPAAYENRRQYQGGRGTELSVTVVLNDDAMADEHAAVADIYRERSADLPLSVTVHEHLRRDELADVFAAENDFVHYIGHCDTNGLQCADGTFTASSLDTCRARTFFLNACGSYHEGLELVERGSVAGAVTLTKVLDRQAAKVGTAFARLLVHGFGLEPAMQLSRRRIMMGKDYTVVGDGTYTLAPTPTSPTVGWLERVDGGYRLTCEAVSARDIGDSYHPPVSDESLLHGTTTGTTLAPDELVSVLQERALPVIYDNEFHWSQELATQLADEF</sequence>
<organism evidence="1 2">
    <name type="scientific">Halorientalis brevis</name>
    <dbReference type="NCBI Taxonomy" id="1126241"/>
    <lineage>
        <taxon>Archaea</taxon>
        <taxon>Methanobacteriati</taxon>
        <taxon>Methanobacteriota</taxon>
        <taxon>Stenosarchaea group</taxon>
        <taxon>Halobacteria</taxon>
        <taxon>Halobacteriales</taxon>
        <taxon>Haloarculaceae</taxon>
        <taxon>Halorientalis</taxon>
    </lineage>
</organism>
<gene>
    <name evidence="1" type="ORF">ACFR9U_19050</name>
</gene>
<evidence type="ECO:0000313" key="1">
    <source>
        <dbReference type="EMBL" id="MFD1589084.1"/>
    </source>
</evidence>
<evidence type="ECO:0008006" key="3">
    <source>
        <dbReference type="Google" id="ProtNLM"/>
    </source>
</evidence>
<comment type="caution">
    <text evidence="1">The sequence shown here is derived from an EMBL/GenBank/DDBJ whole genome shotgun (WGS) entry which is preliminary data.</text>
</comment>
<dbReference type="RefSeq" id="WP_247378732.1">
    <property type="nucleotide sequence ID" value="NZ_JALLGV010000005.1"/>
</dbReference>
<accession>A0ABD6CIC9</accession>